<reference evidence="1 2" key="1">
    <citation type="submission" date="2016-09" db="EMBL/GenBank/DDBJ databases">
        <title>Pseudonocardia autotrophica DSM535, a candidate organism with high potential of specific P450 cytochromes.</title>
        <authorList>
            <person name="Grumaz C."/>
            <person name="Vainshtein Y."/>
            <person name="Kirstahler P."/>
            <person name="Sohn K."/>
        </authorList>
    </citation>
    <scope>NUCLEOTIDE SEQUENCE [LARGE SCALE GENOMIC DNA]</scope>
    <source>
        <strain evidence="1 2">DSM 535</strain>
    </source>
</reference>
<protein>
    <submittedName>
        <fullName evidence="1">Uncharacterized protein</fullName>
    </submittedName>
</protein>
<sequence>MFGLDVQRIGGHGNRAVTVQIPPSIDGPHLIHRGEYFGAPIRNDSDTVWTKERQIEAMYRARFDERRHATEALDNLYTESTRGHDITERAWLVAVGHPRVPNIRARLSRAQARDVINHTEGLALTFASSSGIHPLASVDRLNPRPGLRRWVAANTATDERARWKEAWLSIHHDGSVTLAAALGGHRIRDGFLGGHQVESRTIECGIADFMALIRATARETGNSEYDLRVGVEWTGENPLIVLTDDGYGFSHDIGSTPLQQFTPVESTVDASEPDIDFYWHVYDVAQDCVNQGGTAHLHMIKPPARNSDGQGTSTA</sequence>
<dbReference type="EMBL" id="MIGB01000115">
    <property type="protein sequence ID" value="OSY34363.1"/>
    <property type="molecule type" value="Genomic_DNA"/>
</dbReference>
<dbReference type="STRING" id="2074.BG845_06932"/>
<evidence type="ECO:0000313" key="1">
    <source>
        <dbReference type="EMBL" id="OSY34363.1"/>
    </source>
</evidence>
<proteinExistence type="predicted"/>
<name>A0A1Y2MGE5_PSEAH</name>
<evidence type="ECO:0000313" key="2">
    <source>
        <dbReference type="Proteomes" id="UP000194360"/>
    </source>
</evidence>
<keyword evidence="2" id="KW-1185">Reference proteome</keyword>
<dbReference type="Proteomes" id="UP000194360">
    <property type="component" value="Unassembled WGS sequence"/>
</dbReference>
<comment type="caution">
    <text evidence="1">The sequence shown here is derived from an EMBL/GenBank/DDBJ whole genome shotgun (WGS) entry which is preliminary data.</text>
</comment>
<dbReference type="AlphaFoldDB" id="A0A1Y2MGE5"/>
<organism evidence="1 2">
    <name type="scientific">Pseudonocardia autotrophica</name>
    <name type="common">Amycolata autotrophica</name>
    <name type="synonym">Nocardia autotrophica</name>
    <dbReference type="NCBI Taxonomy" id="2074"/>
    <lineage>
        <taxon>Bacteria</taxon>
        <taxon>Bacillati</taxon>
        <taxon>Actinomycetota</taxon>
        <taxon>Actinomycetes</taxon>
        <taxon>Pseudonocardiales</taxon>
        <taxon>Pseudonocardiaceae</taxon>
        <taxon>Pseudonocardia</taxon>
    </lineage>
</organism>
<accession>A0A1Y2MGE5</accession>
<gene>
    <name evidence="1" type="ORF">BG845_06932</name>
</gene>